<keyword evidence="5" id="KW-0234">DNA repair</keyword>
<accession>A0A9D1HU00</accession>
<dbReference type="InterPro" id="IPR011335">
    <property type="entry name" value="Restrct_endonuc-II-like"/>
</dbReference>
<dbReference type="InterPro" id="IPR038726">
    <property type="entry name" value="PDDEXK_AddAB-type"/>
</dbReference>
<keyword evidence="4" id="KW-0269">Exonuclease</keyword>
<dbReference type="InterPro" id="IPR027417">
    <property type="entry name" value="P-loop_NTPase"/>
</dbReference>
<keyword evidence="2" id="KW-0227">DNA damage</keyword>
<dbReference type="Proteomes" id="UP000824087">
    <property type="component" value="Unassembled WGS sequence"/>
</dbReference>
<sequence length="796" mass="94774">MKLEAYWMEPCIIVLDGKQKQKILETLERQKKLYRCKFLTMRELLLAWYGTYHIETLVAIQKKKEVSFSNALLIARNLPWIEDKNYESSTLNELVEMKKELHESGLWEQDQFLSSYLHRKKIVVLKTNLTKKEKKIFADLEQDNEIIYPNIEEGNRTYSYGSYDTVEEEVVATLEQILDLLKQQTDINRIKLWLPNSDYHATVHRLFSLFQIPLDFIERKPLDTYPIVQKYLELRHTNDHALDELSVTSAIADELFEQLVQIEKETLSLDPMDRYDAILYLCHTKYYAKPRYQYCVSEISSLEEAKEGDIVFALGMSLGCTPRIARDDDYLSDIEKEMIGIETSQEKNKREKEVLLEQILHTKHLYLSYARKSRSGEYAESPLIDLLKERNVLLEKNITYTYDKELYNQYLLACAWDQYVKYQEKTKEFQDLSSHVPNVYQTYHHEFQGIGEEKLHRYLQELTLSYSSIQTFYQCQFRYYLNHVLKLYDKKEETTSTLLGNIVHAILCRVLKENLDTYDEVIDDVMKEYYETLELEKRDRFYQKKYKEEIISLIDIIKKQLANTKFEGTYYEEKFSIAFDHKIPVILKGFIDKVMTLTIGDYEYVLIIDYKTGTIETNFNPVIYGLNMQLLIYYYLLLKTNSNTRFAGMYWQNIMKDLLPYEKGKTYQERKESAYRWNGYTTKDREILDRIDTNLENSFIQSMKVKKDGSYYHYVKALDDQELERLLAIVEGHIKEAIDHILKADFKINPKKIGIEQDITGCRFCPYRNICFMQREDVVARKEYKNLEFMKEEGDL</sequence>
<dbReference type="GO" id="GO:0004527">
    <property type="term" value="F:exonuclease activity"/>
    <property type="evidence" value="ECO:0007669"/>
    <property type="project" value="UniProtKB-KW"/>
</dbReference>
<evidence type="ECO:0000256" key="5">
    <source>
        <dbReference type="ARBA" id="ARBA00023204"/>
    </source>
</evidence>
<reference evidence="7" key="1">
    <citation type="submission" date="2020-10" db="EMBL/GenBank/DDBJ databases">
        <authorList>
            <person name="Gilroy R."/>
        </authorList>
    </citation>
    <scope>NUCLEOTIDE SEQUENCE</scope>
    <source>
        <strain evidence="7">CHK197-8231</strain>
    </source>
</reference>
<evidence type="ECO:0000256" key="4">
    <source>
        <dbReference type="ARBA" id="ARBA00022839"/>
    </source>
</evidence>
<proteinExistence type="predicted"/>
<evidence type="ECO:0000256" key="2">
    <source>
        <dbReference type="ARBA" id="ARBA00022763"/>
    </source>
</evidence>
<dbReference type="AlphaFoldDB" id="A0A9D1HU00"/>
<dbReference type="InterPro" id="IPR011604">
    <property type="entry name" value="PDDEXK-like_dom_sf"/>
</dbReference>
<keyword evidence="4" id="KW-0378">Hydrolase</keyword>
<reference evidence="7" key="2">
    <citation type="journal article" date="2021" name="PeerJ">
        <title>Extensive microbial diversity within the chicken gut microbiome revealed by metagenomics and culture.</title>
        <authorList>
            <person name="Gilroy R."/>
            <person name="Ravi A."/>
            <person name="Getino M."/>
            <person name="Pursley I."/>
            <person name="Horton D.L."/>
            <person name="Alikhan N.F."/>
            <person name="Baker D."/>
            <person name="Gharbi K."/>
            <person name="Hall N."/>
            <person name="Watson M."/>
            <person name="Adriaenssens E.M."/>
            <person name="Foster-Nyarko E."/>
            <person name="Jarju S."/>
            <person name="Secka A."/>
            <person name="Antonio M."/>
            <person name="Oren A."/>
            <person name="Chaudhuri R.R."/>
            <person name="La Ragione R."/>
            <person name="Hildebrand F."/>
            <person name="Pallen M.J."/>
        </authorList>
    </citation>
    <scope>NUCLEOTIDE SEQUENCE</scope>
    <source>
        <strain evidence="7">CHK197-8231</strain>
    </source>
</reference>
<keyword evidence="1" id="KW-0540">Nuclease</keyword>
<dbReference type="Gene3D" id="3.40.50.300">
    <property type="entry name" value="P-loop containing nucleotide triphosphate hydrolases"/>
    <property type="match status" value="1"/>
</dbReference>
<evidence type="ECO:0000256" key="3">
    <source>
        <dbReference type="ARBA" id="ARBA00022806"/>
    </source>
</evidence>
<dbReference type="EMBL" id="DVML01000017">
    <property type="protein sequence ID" value="HIU22528.1"/>
    <property type="molecule type" value="Genomic_DNA"/>
</dbReference>
<organism evidence="7 8">
    <name type="scientific">Candidatus Fimihabitans intestinipullorum</name>
    <dbReference type="NCBI Taxonomy" id="2840820"/>
    <lineage>
        <taxon>Bacteria</taxon>
        <taxon>Bacillati</taxon>
        <taxon>Mycoplasmatota</taxon>
        <taxon>Mycoplasmatota incertae sedis</taxon>
        <taxon>Candidatus Fimihabitans</taxon>
    </lineage>
</organism>
<protein>
    <submittedName>
        <fullName evidence="7">PD-(D/E)XK nuclease family protein</fullName>
    </submittedName>
</protein>
<dbReference type="Gene3D" id="3.90.320.10">
    <property type="match status" value="1"/>
</dbReference>
<evidence type="ECO:0000259" key="6">
    <source>
        <dbReference type="Pfam" id="PF12705"/>
    </source>
</evidence>
<keyword evidence="3" id="KW-0547">Nucleotide-binding</keyword>
<dbReference type="GO" id="GO:0004386">
    <property type="term" value="F:helicase activity"/>
    <property type="evidence" value="ECO:0007669"/>
    <property type="project" value="UniProtKB-KW"/>
</dbReference>
<evidence type="ECO:0000313" key="8">
    <source>
        <dbReference type="Proteomes" id="UP000824087"/>
    </source>
</evidence>
<dbReference type="SUPFAM" id="SSF52980">
    <property type="entry name" value="Restriction endonuclease-like"/>
    <property type="match status" value="1"/>
</dbReference>
<keyword evidence="3" id="KW-0067">ATP-binding</keyword>
<feature type="domain" description="PD-(D/E)XK endonuclease-like" evidence="6">
    <location>
        <begin position="463"/>
        <end position="771"/>
    </location>
</feature>
<comment type="caution">
    <text evidence="7">The sequence shown here is derived from an EMBL/GenBank/DDBJ whole genome shotgun (WGS) entry which is preliminary data.</text>
</comment>
<keyword evidence="3" id="KW-0347">Helicase</keyword>
<dbReference type="GO" id="GO:0006281">
    <property type="term" value="P:DNA repair"/>
    <property type="evidence" value="ECO:0007669"/>
    <property type="project" value="UniProtKB-KW"/>
</dbReference>
<dbReference type="Pfam" id="PF12705">
    <property type="entry name" value="PDDEXK_1"/>
    <property type="match status" value="1"/>
</dbReference>
<evidence type="ECO:0000313" key="7">
    <source>
        <dbReference type="EMBL" id="HIU22528.1"/>
    </source>
</evidence>
<gene>
    <name evidence="7" type="ORF">IAD49_02980</name>
</gene>
<evidence type="ECO:0000256" key="1">
    <source>
        <dbReference type="ARBA" id="ARBA00022722"/>
    </source>
</evidence>
<name>A0A9D1HU00_9BACT</name>